<dbReference type="AlphaFoldDB" id="A0A8J8SKX5"/>
<dbReference type="Gene3D" id="3.40.50.10330">
    <property type="entry name" value="Probable inorganic polyphosphate/atp-NAD kinase, domain 1"/>
    <property type="match status" value="1"/>
</dbReference>
<protein>
    <submittedName>
        <fullName evidence="6">Diacylglycerol kinase</fullName>
    </submittedName>
</protein>
<dbReference type="GO" id="GO:0005524">
    <property type="term" value="F:ATP binding"/>
    <property type="evidence" value="ECO:0007669"/>
    <property type="project" value="UniProtKB-KW"/>
</dbReference>
<dbReference type="InterPro" id="IPR045540">
    <property type="entry name" value="YegS/DAGK_C"/>
</dbReference>
<reference evidence="6" key="1">
    <citation type="submission" date="2020-01" db="EMBL/GenBank/DDBJ databases">
        <authorList>
            <person name="Yang Y."/>
            <person name="Kwon Y.M."/>
        </authorList>
    </citation>
    <scope>NUCLEOTIDE SEQUENCE</scope>
    <source>
        <strain evidence="6">PG104</strain>
    </source>
</reference>
<organism evidence="6 7">
    <name type="scientific">Falsirhodobacter algicola</name>
    <dbReference type="NCBI Taxonomy" id="2692330"/>
    <lineage>
        <taxon>Bacteria</taxon>
        <taxon>Pseudomonadati</taxon>
        <taxon>Pseudomonadota</taxon>
        <taxon>Alphaproteobacteria</taxon>
        <taxon>Rhodobacterales</taxon>
        <taxon>Paracoccaceae</taxon>
        <taxon>Falsirhodobacter</taxon>
    </lineage>
</organism>
<dbReference type="Gene3D" id="2.60.200.40">
    <property type="match status" value="1"/>
</dbReference>
<dbReference type="SMART" id="SM00046">
    <property type="entry name" value="DAGKc"/>
    <property type="match status" value="1"/>
</dbReference>
<accession>A0A8J8SKX5</accession>
<proteinExistence type="predicted"/>
<evidence type="ECO:0000313" key="7">
    <source>
        <dbReference type="Proteomes" id="UP000679284"/>
    </source>
</evidence>
<keyword evidence="1" id="KW-0808">Transferase</keyword>
<evidence type="ECO:0000313" key="6">
    <source>
        <dbReference type="EMBL" id="QUS35804.1"/>
    </source>
</evidence>
<keyword evidence="7" id="KW-1185">Reference proteome</keyword>
<evidence type="ECO:0000256" key="1">
    <source>
        <dbReference type="ARBA" id="ARBA00022679"/>
    </source>
</evidence>
<keyword evidence="2" id="KW-0547">Nucleotide-binding</keyword>
<dbReference type="Pfam" id="PF19279">
    <property type="entry name" value="YegS_C"/>
    <property type="match status" value="1"/>
</dbReference>
<dbReference type="InterPro" id="IPR017438">
    <property type="entry name" value="ATP-NAD_kinase_N"/>
</dbReference>
<gene>
    <name evidence="6" type="ORF">GR316_05745</name>
</gene>
<evidence type="ECO:0000256" key="2">
    <source>
        <dbReference type="ARBA" id="ARBA00022741"/>
    </source>
</evidence>
<keyword evidence="3 6" id="KW-0418">Kinase</keyword>
<dbReference type="InterPro" id="IPR001206">
    <property type="entry name" value="Diacylglycerol_kinase_cat_dom"/>
</dbReference>
<evidence type="ECO:0000256" key="3">
    <source>
        <dbReference type="ARBA" id="ARBA00022777"/>
    </source>
</evidence>
<dbReference type="EMBL" id="CP047289">
    <property type="protein sequence ID" value="QUS35804.1"/>
    <property type="molecule type" value="Genomic_DNA"/>
</dbReference>
<evidence type="ECO:0000256" key="4">
    <source>
        <dbReference type="ARBA" id="ARBA00022840"/>
    </source>
</evidence>
<dbReference type="Proteomes" id="UP000679284">
    <property type="component" value="Chromosome"/>
</dbReference>
<dbReference type="InterPro" id="IPR016064">
    <property type="entry name" value="NAD/diacylglycerol_kinase_sf"/>
</dbReference>
<name>A0A8J8SKX5_9RHOB</name>
<keyword evidence="4" id="KW-0067">ATP-binding</keyword>
<dbReference type="PANTHER" id="PTHR12358:SF54">
    <property type="entry name" value="SPHINGOSINE KINASE RELATED PROTEIN"/>
    <property type="match status" value="1"/>
</dbReference>
<dbReference type="PROSITE" id="PS50146">
    <property type="entry name" value="DAGK"/>
    <property type="match status" value="1"/>
</dbReference>
<dbReference type="Pfam" id="PF00781">
    <property type="entry name" value="DAGK_cat"/>
    <property type="match status" value="1"/>
</dbReference>
<dbReference type="GO" id="GO:0016301">
    <property type="term" value="F:kinase activity"/>
    <property type="evidence" value="ECO:0007669"/>
    <property type="project" value="UniProtKB-KW"/>
</dbReference>
<dbReference type="RefSeq" id="WP_211783022.1">
    <property type="nucleotide sequence ID" value="NZ_CP047289.1"/>
</dbReference>
<feature type="domain" description="DAGKc" evidence="5">
    <location>
        <begin position="3"/>
        <end position="130"/>
    </location>
</feature>
<sequence length="305" mass="33522">MPLDPTTICVIANPRSGRNSQDAQAIHAAMEVFGTATLRHWQDGEDMKDAVRRAVDDGFTTIVAAGGDGTVMGVANALVHGDANLAVLPLGTFNYYARGLQLPQDPRAAAQAILNGHPHRISVGAVNGTVFLNNASLGIYPAILKQRESVYERFGRRRIAAHWSVLKTFMRYRKPWRVTLSMNGRTQTVSTPLIFVARSAYQLERFGLPGAAEISDDDLVLFIAQAEGRLALLKTTWRLCTRKVALNRDVTLLHADSFTIDTRKSSLLAAYDGEKSRMPTPIRFEILRDALSIILPDAADRVDTP</sequence>
<dbReference type="InterPro" id="IPR050187">
    <property type="entry name" value="Lipid_Phosphate_FormReg"/>
</dbReference>
<evidence type="ECO:0000259" key="5">
    <source>
        <dbReference type="PROSITE" id="PS50146"/>
    </source>
</evidence>
<dbReference type="SUPFAM" id="SSF111331">
    <property type="entry name" value="NAD kinase/diacylglycerol kinase-like"/>
    <property type="match status" value="1"/>
</dbReference>
<dbReference type="KEGG" id="fap:GR316_05745"/>
<dbReference type="PANTHER" id="PTHR12358">
    <property type="entry name" value="SPHINGOSINE KINASE"/>
    <property type="match status" value="1"/>
</dbReference>